<dbReference type="HAMAP" id="MF_01114">
    <property type="entry name" value="RecX"/>
    <property type="match status" value="1"/>
</dbReference>
<evidence type="ECO:0000256" key="5">
    <source>
        <dbReference type="HAMAP-Rule" id="MF_01114"/>
    </source>
</evidence>
<dbReference type="GO" id="GO:0006282">
    <property type="term" value="P:regulation of DNA repair"/>
    <property type="evidence" value="ECO:0007669"/>
    <property type="project" value="UniProtKB-UniRule"/>
</dbReference>
<dbReference type="AlphaFoldDB" id="A0A8J3F646"/>
<dbReference type="Proteomes" id="UP000649739">
    <property type="component" value="Unassembled WGS sequence"/>
</dbReference>
<feature type="region of interest" description="Disordered" evidence="6">
    <location>
        <begin position="252"/>
        <end position="277"/>
    </location>
</feature>
<evidence type="ECO:0000259" key="9">
    <source>
        <dbReference type="Pfam" id="PF21982"/>
    </source>
</evidence>
<keyword evidence="4 5" id="KW-0963">Cytoplasm</keyword>
<evidence type="ECO:0000256" key="3">
    <source>
        <dbReference type="ARBA" id="ARBA00018111"/>
    </source>
</evidence>
<comment type="subcellular location">
    <subcellularLocation>
        <location evidence="1 5">Cytoplasm</location>
    </subcellularLocation>
</comment>
<evidence type="ECO:0000256" key="1">
    <source>
        <dbReference type="ARBA" id="ARBA00004496"/>
    </source>
</evidence>
<evidence type="ECO:0000259" key="8">
    <source>
        <dbReference type="Pfam" id="PF21981"/>
    </source>
</evidence>
<gene>
    <name evidence="5" type="primary">recX</name>
    <name evidence="10" type="ORF">GCM10010123_04260</name>
</gene>
<dbReference type="InterPro" id="IPR053926">
    <property type="entry name" value="RecX_HTH_1st"/>
</dbReference>
<dbReference type="PANTHER" id="PTHR33602">
    <property type="entry name" value="REGULATORY PROTEIN RECX FAMILY PROTEIN"/>
    <property type="match status" value="1"/>
</dbReference>
<feature type="compositionally biased region" description="Basic and acidic residues" evidence="6">
    <location>
        <begin position="54"/>
        <end position="63"/>
    </location>
</feature>
<feature type="compositionally biased region" description="Low complexity" evidence="6">
    <location>
        <begin position="35"/>
        <end position="53"/>
    </location>
</feature>
<evidence type="ECO:0000313" key="10">
    <source>
        <dbReference type="EMBL" id="GGJ77423.1"/>
    </source>
</evidence>
<comment type="caution">
    <text evidence="10">The sequence shown here is derived from an EMBL/GenBank/DDBJ whole genome shotgun (WGS) entry which is preliminary data.</text>
</comment>
<feature type="domain" description="RecX second three-helical" evidence="7">
    <location>
        <begin position="152"/>
        <end position="193"/>
    </location>
</feature>
<name>A0A8J3F646_9ACTN</name>
<reference evidence="10" key="2">
    <citation type="submission" date="2020-09" db="EMBL/GenBank/DDBJ databases">
        <authorList>
            <person name="Sun Q."/>
            <person name="Ohkuma M."/>
        </authorList>
    </citation>
    <scope>NUCLEOTIDE SEQUENCE</scope>
    <source>
        <strain evidence="10">JCM 3090</strain>
    </source>
</reference>
<dbReference type="InterPro" id="IPR036388">
    <property type="entry name" value="WH-like_DNA-bd_sf"/>
</dbReference>
<feature type="domain" description="RecX third three-helical" evidence="8">
    <location>
        <begin position="201"/>
        <end position="244"/>
    </location>
</feature>
<dbReference type="Pfam" id="PF21981">
    <property type="entry name" value="RecX_HTH3"/>
    <property type="match status" value="1"/>
</dbReference>
<dbReference type="InterPro" id="IPR053925">
    <property type="entry name" value="RecX_HTH_3rd"/>
</dbReference>
<feature type="domain" description="RecX first three-helical" evidence="9">
    <location>
        <begin position="106"/>
        <end position="144"/>
    </location>
</feature>
<dbReference type="EMBL" id="BMQB01000001">
    <property type="protein sequence ID" value="GGJ77423.1"/>
    <property type="molecule type" value="Genomic_DNA"/>
</dbReference>
<organism evidence="10 11">
    <name type="scientific">Pilimelia anulata</name>
    <dbReference type="NCBI Taxonomy" id="53371"/>
    <lineage>
        <taxon>Bacteria</taxon>
        <taxon>Bacillati</taxon>
        <taxon>Actinomycetota</taxon>
        <taxon>Actinomycetes</taxon>
        <taxon>Micromonosporales</taxon>
        <taxon>Micromonosporaceae</taxon>
        <taxon>Pilimelia</taxon>
    </lineage>
</organism>
<dbReference type="Pfam" id="PF02631">
    <property type="entry name" value="RecX_HTH2"/>
    <property type="match status" value="1"/>
</dbReference>
<evidence type="ECO:0000313" key="11">
    <source>
        <dbReference type="Proteomes" id="UP000649739"/>
    </source>
</evidence>
<protein>
    <recommendedName>
        <fullName evidence="3 5">Regulatory protein RecX</fullName>
    </recommendedName>
</protein>
<evidence type="ECO:0000256" key="4">
    <source>
        <dbReference type="ARBA" id="ARBA00022490"/>
    </source>
</evidence>
<proteinExistence type="inferred from homology"/>
<dbReference type="InterPro" id="IPR053924">
    <property type="entry name" value="RecX_HTH_2nd"/>
</dbReference>
<comment type="similarity">
    <text evidence="2 5">Belongs to the RecX family.</text>
</comment>
<evidence type="ECO:0000256" key="6">
    <source>
        <dbReference type="SAM" id="MobiDB-lite"/>
    </source>
</evidence>
<reference evidence="10" key="1">
    <citation type="journal article" date="2014" name="Int. J. Syst. Evol. Microbiol.">
        <title>Complete genome sequence of Corynebacterium casei LMG S-19264T (=DSM 44701T), isolated from a smear-ripened cheese.</title>
        <authorList>
            <consortium name="US DOE Joint Genome Institute (JGI-PGF)"/>
            <person name="Walter F."/>
            <person name="Albersmeier A."/>
            <person name="Kalinowski J."/>
            <person name="Ruckert C."/>
        </authorList>
    </citation>
    <scope>NUCLEOTIDE SEQUENCE</scope>
    <source>
        <strain evidence="10">JCM 3090</strain>
    </source>
</reference>
<keyword evidence="11" id="KW-1185">Reference proteome</keyword>
<dbReference type="Gene3D" id="1.10.10.10">
    <property type="entry name" value="Winged helix-like DNA-binding domain superfamily/Winged helix DNA-binding domain"/>
    <property type="match status" value="2"/>
</dbReference>
<dbReference type="Pfam" id="PF21982">
    <property type="entry name" value="RecX_HTH1"/>
    <property type="match status" value="1"/>
</dbReference>
<feature type="compositionally biased region" description="Basic and acidic residues" evidence="6">
    <location>
        <begin position="90"/>
        <end position="99"/>
    </location>
</feature>
<evidence type="ECO:0000256" key="2">
    <source>
        <dbReference type="ARBA" id="ARBA00009695"/>
    </source>
</evidence>
<dbReference type="GO" id="GO:0005737">
    <property type="term" value="C:cytoplasm"/>
    <property type="evidence" value="ECO:0007669"/>
    <property type="project" value="UniProtKB-SubCell"/>
</dbReference>
<comment type="function">
    <text evidence="5">Modulates RecA activity.</text>
</comment>
<evidence type="ECO:0000259" key="7">
    <source>
        <dbReference type="Pfam" id="PF02631"/>
    </source>
</evidence>
<dbReference type="PANTHER" id="PTHR33602:SF1">
    <property type="entry name" value="REGULATORY PROTEIN RECX FAMILY PROTEIN"/>
    <property type="match status" value="1"/>
</dbReference>
<dbReference type="InterPro" id="IPR003783">
    <property type="entry name" value="Regulatory_RecX"/>
</dbReference>
<accession>A0A8J3F646</accession>
<feature type="region of interest" description="Disordered" evidence="6">
    <location>
        <begin position="1"/>
        <end position="99"/>
    </location>
</feature>
<sequence length="277" mass="29787">MRPGTMRDLPAMAGRRYGARRGRGWDAAPPPPAPSSSADQPPRPGGPTAAPGDPGDRQSDPGDRQSNPADGQGDPAAGEGIRHRGRSGGRRRDERPSVERDPFEFARDVCLRQLATRPRTRTELAAALRRRGVPDEVAGAVLERYAEVGMIDDAAFARAWVTSRHHGRGLARRALVQELRHKGVTGSDAEEALAELDPATEAATARELVRRKLRGMARVEYAVALRRLGGMLARKGYPAGLALSVVREELAARGAADDDPDGGFDAADAEWSTPEWT</sequence>